<evidence type="ECO:0000313" key="3">
    <source>
        <dbReference type="EMBL" id="KAH7067186.1"/>
    </source>
</evidence>
<dbReference type="InterPro" id="IPR021514">
    <property type="entry name" value="DUF3176"/>
</dbReference>
<proteinExistence type="predicted"/>
<feature type="compositionally biased region" description="Polar residues" evidence="1">
    <location>
        <begin position="17"/>
        <end position="29"/>
    </location>
</feature>
<feature type="compositionally biased region" description="Basic and acidic residues" evidence="1">
    <location>
        <begin position="1"/>
        <end position="16"/>
    </location>
</feature>
<name>A0A8K0QTH4_9PLEO</name>
<evidence type="ECO:0000256" key="2">
    <source>
        <dbReference type="SAM" id="Phobius"/>
    </source>
</evidence>
<dbReference type="OrthoDB" id="5242705at2759"/>
<evidence type="ECO:0000256" key="1">
    <source>
        <dbReference type="SAM" id="MobiDB-lite"/>
    </source>
</evidence>
<dbReference type="Proteomes" id="UP000813461">
    <property type="component" value="Unassembled WGS sequence"/>
</dbReference>
<comment type="caution">
    <text evidence="3">The sequence shown here is derived from an EMBL/GenBank/DDBJ whole genome shotgun (WGS) entry which is preliminary data.</text>
</comment>
<dbReference type="PANTHER" id="PTHR35394">
    <property type="entry name" value="DUF3176 DOMAIN-CONTAINING PROTEIN"/>
    <property type="match status" value="1"/>
</dbReference>
<gene>
    <name evidence="3" type="ORF">FB567DRAFT_541918</name>
</gene>
<accession>A0A8K0QTH4</accession>
<protein>
    <submittedName>
        <fullName evidence="3">Uncharacterized protein</fullName>
    </submittedName>
</protein>
<feature type="compositionally biased region" description="Low complexity" evidence="1">
    <location>
        <begin position="77"/>
        <end position="91"/>
    </location>
</feature>
<dbReference type="PANTHER" id="PTHR35394:SF5">
    <property type="entry name" value="DUF3176 DOMAIN-CONTAINING PROTEIN"/>
    <property type="match status" value="1"/>
</dbReference>
<sequence>MSNDTEPHGLQMEHIETTTCDSRNASSESLLHGITQRDRRKPSISNSTEFSSYTHRDVKDHQDTSCSPSPKLGAERSSSPAPSDHSVSSQSLDIEHSKKTTREKARKPGQTSASLRYLLRVWRWEMITWLLGTAGFLANIILISLWKDKLQSRWEPNIQITTFVAALAQLSQSALLVPIASCIAQLKWQWVSRRERPASDIDIFDIASRGPDGSLRLLWHFAWKQRLASLGALSTILLLGFPAFVQQAVQIDVQNFPHAGGEYAQVQRATQYNASHQSTFYRDDGMGRNSWFSVSGDVDLYLKSALEAGLLASKVTPSNVTGLCARQTCSWDEYRTLAICSHVNDAEPMLVFPNNTTAPEFPPYVPLGREEFREGVKSPYQIAKDSNFHVQARFFAADKTDAKDAGQAAARILQARPTPNNTATGLADLAHIYISYYDPCLNVDGALTNYDPAAWKAHRASFNLCIQTHNTSYNSSGMHIDVLRTEDKMAWTTETPIYFQVVDPNLDVKSSKYCAQVSDSDDKFCMSRRSVRLIGGQLASTLDISARWGAPRNLVYSQWAPDLARDILGLDPAVCSNNTIRGKDGFERRMTNIAASLSNALRTAGSSVNVNGTAYEIEATIQVNYVWLVAPGLLYIIISVFFFATVMQTSNIPPWKTSALALLWCRNPRDDRLATVDEMKRRGGQVSVLLEDTGDTWQLTEKPYHPR</sequence>
<feature type="transmembrane region" description="Helical" evidence="2">
    <location>
        <begin position="227"/>
        <end position="245"/>
    </location>
</feature>
<feature type="compositionally biased region" description="Polar residues" evidence="1">
    <location>
        <begin position="43"/>
        <end position="53"/>
    </location>
</feature>
<dbReference type="EMBL" id="JAGMVJ010000035">
    <property type="protein sequence ID" value="KAH7067186.1"/>
    <property type="molecule type" value="Genomic_DNA"/>
</dbReference>
<keyword evidence="2" id="KW-0472">Membrane</keyword>
<reference evidence="3" key="1">
    <citation type="journal article" date="2021" name="Nat. Commun.">
        <title>Genetic determinants of endophytism in the Arabidopsis root mycobiome.</title>
        <authorList>
            <person name="Mesny F."/>
            <person name="Miyauchi S."/>
            <person name="Thiergart T."/>
            <person name="Pickel B."/>
            <person name="Atanasova L."/>
            <person name="Karlsson M."/>
            <person name="Huettel B."/>
            <person name="Barry K.W."/>
            <person name="Haridas S."/>
            <person name="Chen C."/>
            <person name="Bauer D."/>
            <person name="Andreopoulos W."/>
            <person name="Pangilinan J."/>
            <person name="LaButti K."/>
            <person name="Riley R."/>
            <person name="Lipzen A."/>
            <person name="Clum A."/>
            <person name="Drula E."/>
            <person name="Henrissat B."/>
            <person name="Kohler A."/>
            <person name="Grigoriev I.V."/>
            <person name="Martin F.M."/>
            <person name="Hacquard S."/>
        </authorList>
    </citation>
    <scope>NUCLEOTIDE SEQUENCE</scope>
    <source>
        <strain evidence="3">MPI-SDFR-AT-0120</strain>
    </source>
</reference>
<feature type="compositionally biased region" description="Basic and acidic residues" evidence="1">
    <location>
        <begin position="54"/>
        <end position="63"/>
    </location>
</feature>
<feature type="compositionally biased region" description="Basic and acidic residues" evidence="1">
    <location>
        <begin position="93"/>
        <end position="103"/>
    </location>
</feature>
<keyword evidence="2" id="KW-1133">Transmembrane helix</keyword>
<keyword evidence="2" id="KW-0812">Transmembrane</keyword>
<dbReference type="Pfam" id="PF11374">
    <property type="entry name" value="DUF3176"/>
    <property type="match status" value="1"/>
</dbReference>
<keyword evidence="4" id="KW-1185">Reference proteome</keyword>
<feature type="region of interest" description="Disordered" evidence="1">
    <location>
        <begin position="1"/>
        <end position="108"/>
    </location>
</feature>
<organism evidence="3 4">
    <name type="scientific">Paraphoma chrysanthemicola</name>
    <dbReference type="NCBI Taxonomy" id="798071"/>
    <lineage>
        <taxon>Eukaryota</taxon>
        <taxon>Fungi</taxon>
        <taxon>Dikarya</taxon>
        <taxon>Ascomycota</taxon>
        <taxon>Pezizomycotina</taxon>
        <taxon>Dothideomycetes</taxon>
        <taxon>Pleosporomycetidae</taxon>
        <taxon>Pleosporales</taxon>
        <taxon>Pleosporineae</taxon>
        <taxon>Phaeosphaeriaceae</taxon>
        <taxon>Paraphoma</taxon>
    </lineage>
</organism>
<dbReference type="AlphaFoldDB" id="A0A8K0QTH4"/>
<evidence type="ECO:0000313" key="4">
    <source>
        <dbReference type="Proteomes" id="UP000813461"/>
    </source>
</evidence>
<feature type="transmembrane region" description="Helical" evidence="2">
    <location>
        <begin position="126"/>
        <end position="146"/>
    </location>
</feature>
<feature type="transmembrane region" description="Helical" evidence="2">
    <location>
        <begin position="625"/>
        <end position="646"/>
    </location>
</feature>